<feature type="domain" description="Ubiquitin-activating enzyme SCCH" evidence="14">
    <location>
        <begin position="318"/>
        <end position="376"/>
    </location>
</feature>
<evidence type="ECO:0000256" key="12">
    <source>
        <dbReference type="SAM" id="MobiDB-lite"/>
    </source>
</evidence>
<organism evidence="15 16">
    <name type="scientific">Dispira parvispora</name>
    <dbReference type="NCBI Taxonomy" id="1520584"/>
    <lineage>
        <taxon>Eukaryota</taxon>
        <taxon>Fungi</taxon>
        <taxon>Fungi incertae sedis</taxon>
        <taxon>Zoopagomycota</taxon>
        <taxon>Kickxellomycotina</taxon>
        <taxon>Dimargaritomycetes</taxon>
        <taxon>Dimargaritales</taxon>
        <taxon>Dimargaritaceae</taxon>
        <taxon>Dispira</taxon>
    </lineage>
</organism>
<dbReference type="FunFam" id="3.50.50.80:FF:000002">
    <property type="entry name" value="SUMO-activating enzyme subunit 2"/>
    <property type="match status" value="1"/>
</dbReference>
<dbReference type="GO" id="GO:0046872">
    <property type="term" value="F:metal ion binding"/>
    <property type="evidence" value="ECO:0007669"/>
    <property type="project" value="UniProtKB-KW"/>
</dbReference>
<dbReference type="Proteomes" id="UP001150925">
    <property type="component" value="Unassembled WGS sequence"/>
</dbReference>
<dbReference type="InterPro" id="IPR035985">
    <property type="entry name" value="Ubiquitin-activating_enz"/>
</dbReference>
<evidence type="ECO:0000313" key="15">
    <source>
        <dbReference type="EMBL" id="KAJ1967886.1"/>
    </source>
</evidence>
<sequence>MTRTPPDSTTTQVKPPSSRVLMVGAGGIGCELLKNLVLCGFLNVDLVDLDTIDLSNLNRQFLFQKQHIGQPKAVVAAKAVRRFNSQAQVTAHHDNIKNPRFDVPWFRQFDLVLNALDNLEARRYVNRMCLIADRPLVESGTAGYLGQVTVIQRGRTECFDCHPKPTPQTFPICTIRSTPSAPIHCIVWAKDYLFNQLFGAVSQEDEEVESIGAIAAASTADNPSELEALHKENLSLKRLRGDMQSDDFAKRVFQKVFGDDINRLLTMDEMWATRQRPIPLNFDDYPQVLEDIEKCHAKDQQVWSVTECIVKFVTSSRHLAKRYQNIQSEESTGGSTMNRGLTFDKDDNDILDFVTATANLRSLVFHIEGKSRFDVKAMAGNIIPAIATTNAIIAGLITMQARHVLENRWDLCKTTYLAQGTTRPRLFYNETLARPSKNCGTCSVRYVEIAVDVARATLDDLLKLVRQHADVVQLGDDLGVEESGRLLYDPDFEDNTERTFADLQLTHGKLITVCAEEPLPNIWPLMFYIVEKSDVADPIQLVDPKQLAMPLYATKVSADATPTPKSTPATPATKRSASEPMEHQNVKAVKLNYDNGTLNQPIKNDESKVTATNVPSDSVITIEDDVSSTSQDIVIL</sequence>
<feature type="active site" description="Glycyl thioester intermediate" evidence="11">
    <location>
        <position position="173"/>
    </location>
</feature>
<feature type="domain" description="THIF-type NAD/FAD binding fold" evidence="13">
    <location>
        <begin position="14"/>
        <end position="413"/>
    </location>
</feature>
<evidence type="ECO:0000256" key="9">
    <source>
        <dbReference type="ARBA" id="ARBA00022840"/>
    </source>
</evidence>
<feature type="compositionally biased region" description="Low complexity" evidence="12">
    <location>
        <begin position="558"/>
        <end position="574"/>
    </location>
</feature>
<evidence type="ECO:0000313" key="16">
    <source>
        <dbReference type="Proteomes" id="UP001150925"/>
    </source>
</evidence>
<dbReference type="InterPro" id="IPR042449">
    <property type="entry name" value="Ub-E1_IAD_1"/>
</dbReference>
<dbReference type="InterPro" id="IPR045886">
    <property type="entry name" value="ThiF/MoeB/HesA"/>
</dbReference>
<dbReference type="GO" id="GO:0016925">
    <property type="term" value="P:protein sumoylation"/>
    <property type="evidence" value="ECO:0007669"/>
    <property type="project" value="TreeGrafter"/>
</dbReference>
<dbReference type="Gene3D" id="3.50.50.80">
    <property type="entry name" value="Ubiquitin-activating enzyme E1, inactive adenylation domain, subdomain 1"/>
    <property type="match status" value="1"/>
</dbReference>
<dbReference type="PANTHER" id="PTHR10953">
    <property type="entry name" value="UBIQUITIN-ACTIVATING ENZYME E1"/>
    <property type="match status" value="1"/>
</dbReference>
<comment type="similarity">
    <text evidence="3">Belongs to the ubiquitin-activating E1 family.</text>
</comment>
<dbReference type="PROSITE" id="PS00865">
    <property type="entry name" value="UBIQUITIN_ACTIVAT_2"/>
    <property type="match status" value="1"/>
</dbReference>
<dbReference type="GO" id="GO:0005524">
    <property type="term" value="F:ATP binding"/>
    <property type="evidence" value="ECO:0007669"/>
    <property type="project" value="UniProtKB-KW"/>
</dbReference>
<dbReference type="SUPFAM" id="SSF69572">
    <property type="entry name" value="Activating enzymes of the ubiquitin-like proteins"/>
    <property type="match status" value="1"/>
</dbReference>
<gene>
    <name evidence="15" type="primary">UBA2</name>
    <name evidence="15" type="ORF">IWQ62_001576</name>
</gene>
<dbReference type="GO" id="GO:0016740">
    <property type="term" value="F:transferase activity"/>
    <property type="evidence" value="ECO:0007669"/>
    <property type="project" value="UniProtKB-KW"/>
</dbReference>
<keyword evidence="8" id="KW-0862">Zinc</keyword>
<evidence type="ECO:0000256" key="4">
    <source>
        <dbReference type="ARBA" id="ARBA00022679"/>
    </source>
</evidence>
<keyword evidence="15" id="KW-0436">Ligase</keyword>
<dbReference type="GO" id="GO:0005737">
    <property type="term" value="C:cytoplasm"/>
    <property type="evidence" value="ECO:0007669"/>
    <property type="project" value="TreeGrafter"/>
</dbReference>
<feature type="region of interest" description="Disordered" evidence="12">
    <location>
        <begin position="558"/>
        <end position="584"/>
    </location>
</feature>
<evidence type="ECO:0000256" key="3">
    <source>
        <dbReference type="ARBA" id="ARBA00005673"/>
    </source>
</evidence>
<keyword evidence="5" id="KW-0479">Metal-binding</keyword>
<dbReference type="InterPro" id="IPR023318">
    <property type="entry name" value="Ub_act_enz_dom_a_sf"/>
</dbReference>
<dbReference type="Pfam" id="PF00899">
    <property type="entry name" value="ThiF"/>
    <property type="match status" value="1"/>
</dbReference>
<dbReference type="AlphaFoldDB" id="A0A9W8AYN9"/>
<keyword evidence="4" id="KW-0808">Transferase</keyword>
<evidence type="ECO:0000256" key="1">
    <source>
        <dbReference type="ARBA" id="ARBA00004123"/>
    </source>
</evidence>
<comment type="subcellular location">
    <subcellularLocation>
        <location evidence="1">Nucleus</location>
    </subcellularLocation>
</comment>
<evidence type="ECO:0000256" key="10">
    <source>
        <dbReference type="ARBA" id="ARBA00023242"/>
    </source>
</evidence>
<evidence type="ECO:0000259" key="14">
    <source>
        <dbReference type="Pfam" id="PF10585"/>
    </source>
</evidence>
<dbReference type="FunFam" id="3.40.50.720:FF:000618">
    <property type="entry name" value="SUMO-activating enzyme subunit 2"/>
    <property type="match status" value="1"/>
</dbReference>
<dbReference type="InterPro" id="IPR033127">
    <property type="entry name" value="UBQ-activ_enz_E1_Cys_AS"/>
</dbReference>
<keyword evidence="10" id="KW-0539">Nucleus</keyword>
<keyword evidence="16" id="KW-1185">Reference proteome</keyword>
<dbReference type="GO" id="GO:0031510">
    <property type="term" value="C:SUMO activating enzyme complex"/>
    <property type="evidence" value="ECO:0007669"/>
    <property type="project" value="TreeGrafter"/>
</dbReference>
<dbReference type="Gene3D" id="3.10.290.20">
    <property type="entry name" value="Ubiquitin-like 2 activating enzyme e1b. Chain: B, domain 3"/>
    <property type="match status" value="1"/>
</dbReference>
<protein>
    <submittedName>
        <fullName evidence="15">E1 ubiquitin-activating protein uba2</fullName>
        <ecNumber evidence="15">6.2.1.45</ecNumber>
    </submittedName>
</protein>
<dbReference type="InterPro" id="IPR019572">
    <property type="entry name" value="UBA_E1_SCCH"/>
</dbReference>
<dbReference type="GO" id="GO:0004839">
    <property type="term" value="F:ubiquitin activating enzyme activity"/>
    <property type="evidence" value="ECO:0007669"/>
    <property type="project" value="UniProtKB-EC"/>
</dbReference>
<proteinExistence type="inferred from homology"/>
<evidence type="ECO:0000256" key="6">
    <source>
        <dbReference type="ARBA" id="ARBA00022741"/>
    </source>
</evidence>
<keyword evidence="7" id="KW-0833">Ubl conjugation pathway</keyword>
<comment type="pathway">
    <text evidence="2">Protein modification; protein sumoylation.</text>
</comment>
<evidence type="ECO:0000256" key="8">
    <source>
        <dbReference type="ARBA" id="ARBA00022833"/>
    </source>
</evidence>
<dbReference type="GO" id="GO:0019948">
    <property type="term" value="F:SUMO activating enzyme activity"/>
    <property type="evidence" value="ECO:0007669"/>
    <property type="project" value="TreeGrafter"/>
</dbReference>
<dbReference type="Gene3D" id="1.10.10.520">
    <property type="entry name" value="Ubiquitin activating enzymes (Uba3). Chain: B, domain 2"/>
    <property type="match status" value="1"/>
</dbReference>
<name>A0A9W8AYN9_9FUNG</name>
<dbReference type="PROSITE" id="PS51257">
    <property type="entry name" value="PROKAR_LIPOPROTEIN"/>
    <property type="match status" value="1"/>
</dbReference>
<dbReference type="PANTHER" id="PTHR10953:SF5">
    <property type="entry name" value="SUMO-ACTIVATING ENZYME SUBUNIT 2"/>
    <property type="match status" value="1"/>
</dbReference>
<keyword evidence="6" id="KW-0547">Nucleotide-binding</keyword>
<evidence type="ECO:0000259" key="13">
    <source>
        <dbReference type="Pfam" id="PF00899"/>
    </source>
</evidence>
<comment type="caution">
    <text evidence="15">The sequence shown here is derived from an EMBL/GenBank/DDBJ whole genome shotgun (WGS) entry which is preliminary data.</text>
</comment>
<evidence type="ECO:0000256" key="7">
    <source>
        <dbReference type="ARBA" id="ARBA00022786"/>
    </source>
</evidence>
<evidence type="ECO:0000256" key="5">
    <source>
        <dbReference type="ARBA" id="ARBA00022723"/>
    </source>
</evidence>
<dbReference type="Pfam" id="PF10585">
    <property type="entry name" value="UBA_E1_SCCH"/>
    <property type="match status" value="1"/>
</dbReference>
<dbReference type="InterPro" id="IPR000594">
    <property type="entry name" value="ThiF_NAD_FAD-bd"/>
</dbReference>
<dbReference type="EC" id="6.2.1.45" evidence="15"/>
<accession>A0A9W8AYN9</accession>
<keyword evidence="9" id="KW-0067">ATP-binding</keyword>
<dbReference type="OrthoDB" id="10255449at2759"/>
<reference evidence="15" key="1">
    <citation type="submission" date="2022-07" db="EMBL/GenBank/DDBJ databases">
        <title>Phylogenomic reconstructions and comparative analyses of Kickxellomycotina fungi.</title>
        <authorList>
            <person name="Reynolds N.K."/>
            <person name="Stajich J.E."/>
            <person name="Barry K."/>
            <person name="Grigoriev I.V."/>
            <person name="Crous P."/>
            <person name="Smith M.E."/>
        </authorList>
    </citation>
    <scope>NUCLEOTIDE SEQUENCE</scope>
    <source>
        <strain evidence="15">RSA 1196</strain>
    </source>
</reference>
<dbReference type="EMBL" id="JANBPY010000266">
    <property type="protein sequence ID" value="KAJ1967886.1"/>
    <property type="molecule type" value="Genomic_DNA"/>
</dbReference>
<evidence type="ECO:0000256" key="2">
    <source>
        <dbReference type="ARBA" id="ARBA00004718"/>
    </source>
</evidence>
<evidence type="ECO:0000256" key="11">
    <source>
        <dbReference type="PROSITE-ProRule" id="PRU10132"/>
    </source>
</evidence>